<keyword evidence="13" id="KW-1185">Reference proteome</keyword>
<keyword evidence="4 8" id="KW-0547">Nucleotide-binding</keyword>
<dbReference type="InterPro" id="IPR027417">
    <property type="entry name" value="P-loop_NTPase"/>
</dbReference>
<dbReference type="FunCoup" id="F2LY02">
    <property type="interactions" value="422"/>
</dbReference>
<dbReference type="Pfam" id="PF01018">
    <property type="entry name" value="GTP1_OBG"/>
    <property type="match status" value="1"/>
</dbReference>
<evidence type="ECO:0000256" key="6">
    <source>
        <dbReference type="ARBA" id="ARBA00022842"/>
    </source>
</evidence>
<comment type="function">
    <text evidence="8">An essential GTPase which binds GTP, GDP and possibly (p)ppGpp with moderate affinity, with high nucleotide exchange rates and a fairly low GTP hydrolysis rate. Plays a role in control of the cell cycle, stress response, ribosome biogenesis and in those bacteria that undergo differentiation, in morphogenesis control.</text>
</comment>
<dbReference type="SUPFAM" id="SSF52540">
    <property type="entry name" value="P-loop containing nucleoside triphosphate hydrolases"/>
    <property type="match status" value="1"/>
</dbReference>
<dbReference type="HOGENOM" id="CLU_011747_2_3_7"/>
<dbReference type="InterPro" id="IPR031167">
    <property type="entry name" value="G_OBG"/>
</dbReference>
<dbReference type="OrthoDB" id="9807318at2"/>
<dbReference type="GO" id="GO:0000287">
    <property type="term" value="F:magnesium ion binding"/>
    <property type="evidence" value="ECO:0007669"/>
    <property type="project" value="InterPro"/>
</dbReference>
<evidence type="ECO:0000256" key="7">
    <source>
        <dbReference type="ARBA" id="ARBA00023134"/>
    </source>
</evidence>
<proteinExistence type="inferred from homology"/>
<evidence type="ECO:0000256" key="2">
    <source>
        <dbReference type="ARBA" id="ARBA00022490"/>
    </source>
</evidence>
<dbReference type="PROSITE" id="PS00905">
    <property type="entry name" value="GTP1_OBG"/>
    <property type="match status" value="1"/>
</dbReference>
<sequence>MFIDYARIHVKAGDGGRGIVSFRREKYVPKGGPDGGDGGRGGDVILKASKDENTLRSFRFKKRFTAENGQPGGSNNKTGRSGKDLIITVPVGTIVKDEEDNIIADLNQDGQTVVIAKGGKGGKGNAAFASPTNRAPRVAKPGKPGEEKDIVLELKLLADVGLVGFPNAGKSSLIRAVSDAKPEIANYPFTTLQPHLGYVFFDDKDFIIADIPGIIEGAHKGKGLGLRFLKHIERTAILLFVLDITDEPKEKYEKLLKELKEYNPELLKRKRAIALNKIDLFDKIDEKLYKGLFSKKVFLISALKKEGLKPLLKWISENLEKG</sequence>
<dbReference type="InParanoid" id="F2LY02"/>
<evidence type="ECO:0000256" key="9">
    <source>
        <dbReference type="SAM" id="MobiDB-lite"/>
    </source>
</evidence>
<keyword evidence="7 8" id="KW-0342">GTP-binding</keyword>
<dbReference type="InterPro" id="IPR036726">
    <property type="entry name" value="GTP1_OBG_dom_sf"/>
</dbReference>
<dbReference type="PANTHER" id="PTHR11702:SF31">
    <property type="entry name" value="MITOCHONDRIAL RIBOSOME-ASSOCIATED GTPASE 2"/>
    <property type="match status" value="1"/>
</dbReference>
<keyword evidence="5 8" id="KW-0378">Hydrolase</keyword>
<dbReference type="NCBIfam" id="NF008956">
    <property type="entry name" value="PRK12299.1"/>
    <property type="match status" value="1"/>
</dbReference>
<evidence type="ECO:0000259" key="11">
    <source>
        <dbReference type="PROSITE" id="PS51883"/>
    </source>
</evidence>
<evidence type="ECO:0000313" key="12">
    <source>
        <dbReference type="EMBL" id="AEA33267.1"/>
    </source>
</evidence>
<dbReference type="RefSeq" id="WP_013681311.1">
    <property type="nucleotide sequence ID" value="NC_015318.1"/>
</dbReference>
<dbReference type="Pfam" id="PF01926">
    <property type="entry name" value="MMR_HSR1"/>
    <property type="match status" value="1"/>
</dbReference>
<dbReference type="InterPro" id="IPR014100">
    <property type="entry name" value="GTP-bd_Obg/CgtA"/>
</dbReference>
<feature type="binding site" evidence="8">
    <location>
        <begin position="276"/>
        <end position="279"/>
    </location>
    <ligand>
        <name>GTP</name>
        <dbReference type="ChEBI" id="CHEBI:37565"/>
    </ligand>
</feature>
<dbReference type="PANTHER" id="PTHR11702">
    <property type="entry name" value="DEVELOPMENTALLY REGULATED GTP-BINDING PROTEIN-RELATED"/>
    <property type="match status" value="1"/>
</dbReference>
<dbReference type="KEGG" id="hmr:Hipma_0290"/>
<evidence type="ECO:0000259" key="10">
    <source>
        <dbReference type="PROSITE" id="PS51710"/>
    </source>
</evidence>
<dbReference type="PRINTS" id="PR00326">
    <property type="entry name" value="GTP1OBG"/>
</dbReference>
<evidence type="ECO:0000256" key="8">
    <source>
        <dbReference type="HAMAP-Rule" id="MF_01454"/>
    </source>
</evidence>
<dbReference type="Gene3D" id="3.40.50.300">
    <property type="entry name" value="P-loop containing nucleotide triphosphate hydrolases"/>
    <property type="match status" value="1"/>
</dbReference>
<dbReference type="AlphaFoldDB" id="F2LY02"/>
<keyword evidence="6 8" id="KW-0460">Magnesium</keyword>
<reference evidence="12 13" key="1">
    <citation type="journal article" date="2011" name="Stand. Genomic Sci.">
        <title>Complete genome sequence of the thermophilic sulfur-reducer Hippea maritima type strain (MH(2)).</title>
        <authorList>
            <person name="Huntemann M."/>
            <person name="Lu M."/>
            <person name="Nolan M."/>
            <person name="Lapidus A."/>
            <person name="Lucas S."/>
            <person name="Hammon N."/>
            <person name="Deshpande S."/>
            <person name="Cheng J.F."/>
            <person name="Tapia R."/>
            <person name="Han C."/>
            <person name="Goodwin L."/>
            <person name="Pitluck S."/>
            <person name="Liolios K."/>
            <person name="Pagani I."/>
            <person name="Ivanova N."/>
            <person name="Ovchinikova G."/>
            <person name="Pati A."/>
            <person name="Chen A."/>
            <person name="Palaniappan K."/>
            <person name="Land M."/>
            <person name="Hauser L."/>
            <person name="Jeffries C.D."/>
            <person name="Detter J.C."/>
            <person name="Brambilla E.M."/>
            <person name="Rohde M."/>
            <person name="Spring S."/>
            <person name="Goker M."/>
            <person name="Woyke T."/>
            <person name="Bristow J."/>
            <person name="Eisen J.A."/>
            <person name="Markowitz V."/>
            <person name="Hugenholtz P."/>
            <person name="Kyrpides N.C."/>
            <person name="Klenk H.P."/>
            <person name="Mavromatis K."/>
        </authorList>
    </citation>
    <scope>NUCLEOTIDE SEQUENCE [LARGE SCALE GENOMIC DNA]</scope>
    <source>
        <strain evidence="13">ATCC 700847 / DSM 10411 / MH2</strain>
    </source>
</reference>
<dbReference type="Gene3D" id="2.70.210.12">
    <property type="entry name" value="GTP1/OBG domain"/>
    <property type="match status" value="1"/>
</dbReference>
<dbReference type="GO" id="GO:0003924">
    <property type="term" value="F:GTPase activity"/>
    <property type="evidence" value="ECO:0007669"/>
    <property type="project" value="UniProtKB-UniRule"/>
</dbReference>
<dbReference type="InterPro" id="IPR006074">
    <property type="entry name" value="GTP1-OBG_CS"/>
</dbReference>
<dbReference type="GO" id="GO:0005525">
    <property type="term" value="F:GTP binding"/>
    <property type="evidence" value="ECO:0007669"/>
    <property type="project" value="UniProtKB-UniRule"/>
</dbReference>
<dbReference type="InterPro" id="IPR006169">
    <property type="entry name" value="GTP1_OBG_dom"/>
</dbReference>
<dbReference type="NCBIfam" id="TIGR02729">
    <property type="entry name" value="Obg_CgtA"/>
    <property type="match status" value="1"/>
</dbReference>
<keyword evidence="3 8" id="KW-0479">Metal-binding</keyword>
<dbReference type="HAMAP" id="MF_01454">
    <property type="entry name" value="GTPase_Obg"/>
    <property type="match status" value="1"/>
</dbReference>
<feature type="binding site" evidence="8">
    <location>
        <position position="171"/>
    </location>
    <ligand>
        <name>Mg(2+)</name>
        <dbReference type="ChEBI" id="CHEBI:18420"/>
    </ligand>
</feature>
<comment type="similarity">
    <text evidence="1 8">Belongs to the TRAFAC class OBG-HflX-like GTPase superfamily. OBG GTPase family.</text>
</comment>
<dbReference type="PROSITE" id="PS51883">
    <property type="entry name" value="OBG"/>
    <property type="match status" value="1"/>
</dbReference>
<dbReference type="InterPro" id="IPR045086">
    <property type="entry name" value="OBG_GTPase"/>
</dbReference>
<feature type="domain" description="OBG-type G" evidence="10">
    <location>
        <begin position="158"/>
        <end position="320"/>
    </location>
</feature>
<accession>F2LY02</accession>
<dbReference type="EMBL" id="CP002606">
    <property type="protein sequence ID" value="AEA33267.1"/>
    <property type="molecule type" value="Genomic_DNA"/>
</dbReference>
<dbReference type="FunFam" id="2.70.210.12:FF:000001">
    <property type="entry name" value="GTPase Obg"/>
    <property type="match status" value="1"/>
</dbReference>
<evidence type="ECO:0000256" key="3">
    <source>
        <dbReference type="ARBA" id="ARBA00022723"/>
    </source>
</evidence>
<feature type="binding site" evidence="8">
    <location>
        <begin position="210"/>
        <end position="213"/>
    </location>
    <ligand>
        <name>GTP</name>
        <dbReference type="ChEBI" id="CHEBI:37565"/>
    </ligand>
</feature>
<gene>
    <name evidence="8" type="primary">obg</name>
    <name evidence="12" type="ordered locus">Hipma_0290</name>
</gene>
<comment type="cofactor">
    <cofactor evidence="8">
        <name>Mg(2+)</name>
        <dbReference type="ChEBI" id="CHEBI:18420"/>
    </cofactor>
</comment>
<feature type="domain" description="Obg" evidence="11">
    <location>
        <begin position="1"/>
        <end position="157"/>
    </location>
</feature>
<evidence type="ECO:0000256" key="5">
    <source>
        <dbReference type="ARBA" id="ARBA00022801"/>
    </source>
</evidence>
<feature type="binding site" evidence="8">
    <location>
        <begin position="189"/>
        <end position="193"/>
    </location>
    <ligand>
        <name>GTP</name>
        <dbReference type="ChEBI" id="CHEBI:37565"/>
    </ligand>
</feature>
<evidence type="ECO:0000256" key="1">
    <source>
        <dbReference type="ARBA" id="ARBA00007699"/>
    </source>
</evidence>
<dbReference type="Proteomes" id="UP000008139">
    <property type="component" value="Chromosome"/>
</dbReference>
<dbReference type="EC" id="3.6.5.-" evidence="8"/>
<dbReference type="eggNOG" id="COG0536">
    <property type="taxonomic scope" value="Bacteria"/>
</dbReference>
<dbReference type="GO" id="GO:0005737">
    <property type="term" value="C:cytoplasm"/>
    <property type="evidence" value="ECO:0007669"/>
    <property type="project" value="UniProtKB-SubCell"/>
</dbReference>
<comment type="subcellular location">
    <subcellularLocation>
        <location evidence="8">Cytoplasm</location>
    </subcellularLocation>
</comment>
<dbReference type="CDD" id="cd01898">
    <property type="entry name" value="Obg"/>
    <property type="match status" value="1"/>
</dbReference>
<dbReference type="GO" id="GO:0042254">
    <property type="term" value="P:ribosome biogenesis"/>
    <property type="evidence" value="ECO:0007669"/>
    <property type="project" value="UniProtKB-UniRule"/>
</dbReference>
<dbReference type="PIRSF" id="PIRSF002401">
    <property type="entry name" value="GTP_bd_Obg/CgtA"/>
    <property type="match status" value="1"/>
</dbReference>
<comment type="subunit">
    <text evidence="8">Monomer.</text>
</comment>
<name>F2LY02_HIPMA</name>
<dbReference type="PROSITE" id="PS51710">
    <property type="entry name" value="G_OBG"/>
    <property type="match status" value="1"/>
</dbReference>
<feature type="region of interest" description="Disordered" evidence="9">
    <location>
        <begin position="125"/>
        <end position="144"/>
    </location>
</feature>
<dbReference type="InterPro" id="IPR006073">
    <property type="entry name" value="GTP-bd"/>
</dbReference>
<evidence type="ECO:0000256" key="4">
    <source>
        <dbReference type="ARBA" id="ARBA00022741"/>
    </source>
</evidence>
<feature type="binding site" evidence="8">
    <location>
        <begin position="301"/>
        <end position="303"/>
    </location>
    <ligand>
        <name>GTP</name>
        <dbReference type="ChEBI" id="CHEBI:37565"/>
    </ligand>
</feature>
<feature type="binding site" evidence="8">
    <location>
        <begin position="164"/>
        <end position="171"/>
    </location>
    <ligand>
        <name>GTP</name>
        <dbReference type="ChEBI" id="CHEBI:37565"/>
    </ligand>
</feature>
<protein>
    <recommendedName>
        <fullName evidence="8">GTPase Obg</fullName>
        <ecNumber evidence="8">3.6.5.-</ecNumber>
    </recommendedName>
    <alternativeName>
        <fullName evidence="8">GTP-binding protein Obg</fullName>
    </alternativeName>
</protein>
<keyword evidence="2 8" id="KW-0963">Cytoplasm</keyword>
<reference evidence="13" key="2">
    <citation type="submission" date="2011-03" db="EMBL/GenBank/DDBJ databases">
        <title>The complete genome of Hippea maritima DSM 10411.</title>
        <authorList>
            <consortium name="US DOE Joint Genome Institute (JGI-PGF)"/>
            <person name="Lucas S."/>
            <person name="Copeland A."/>
            <person name="Lapidus A."/>
            <person name="Bruce D."/>
            <person name="Goodwin L."/>
            <person name="Pitluck S."/>
            <person name="Peters L."/>
            <person name="Kyrpides N."/>
            <person name="Mavromatis K."/>
            <person name="Pagani I."/>
            <person name="Ivanova N."/>
            <person name="Mikhailova N."/>
            <person name="Lu M."/>
            <person name="Detter J.C."/>
            <person name="Tapia R."/>
            <person name="Han C."/>
            <person name="Land M."/>
            <person name="Hauser L."/>
            <person name="Markowitz V."/>
            <person name="Cheng J.-F."/>
            <person name="Hugenholtz P."/>
            <person name="Woyke T."/>
            <person name="Wu D."/>
            <person name="Spring S."/>
            <person name="Schroeder M."/>
            <person name="Brambilla E."/>
            <person name="Klenk H.-P."/>
            <person name="Eisen J.A."/>
        </authorList>
    </citation>
    <scope>NUCLEOTIDE SEQUENCE [LARGE SCALE GENOMIC DNA]</scope>
    <source>
        <strain evidence="13">ATCC 700847 / DSM 10411 / MH2</strain>
    </source>
</reference>
<dbReference type="GO" id="GO:0043022">
    <property type="term" value="F:ribosome binding"/>
    <property type="evidence" value="ECO:0007669"/>
    <property type="project" value="UniProtKB-ARBA"/>
</dbReference>
<dbReference type="STRING" id="760142.Hipma_0290"/>
<feature type="binding site" evidence="8">
    <location>
        <position position="191"/>
    </location>
    <ligand>
        <name>Mg(2+)</name>
        <dbReference type="ChEBI" id="CHEBI:18420"/>
    </ligand>
</feature>
<evidence type="ECO:0000313" key="13">
    <source>
        <dbReference type="Proteomes" id="UP000008139"/>
    </source>
</evidence>
<dbReference type="NCBIfam" id="NF008955">
    <property type="entry name" value="PRK12297.1"/>
    <property type="match status" value="1"/>
</dbReference>
<dbReference type="SUPFAM" id="SSF82051">
    <property type="entry name" value="Obg GTP-binding protein N-terminal domain"/>
    <property type="match status" value="1"/>
</dbReference>
<organism evidence="12 13">
    <name type="scientific">Hippea maritima (strain ATCC 700847 / DSM 10411 / MH2)</name>
    <dbReference type="NCBI Taxonomy" id="760142"/>
    <lineage>
        <taxon>Bacteria</taxon>
        <taxon>Pseudomonadati</taxon>
        <taxon>Campylobacterota</taxon>
        <taxon>Desulfurellia</taxon>
        <taxon>Desulfurellales</taxon>
        <taxon>Hippeaceae</taxon>
        <taxon>Hippea</taxon>
    </lineage>
</organism>